<evidence type="ECO:0000256" key="2">
    <source>
        <dbReference type="RuleBase" id="RU003968"/>
    </source>
</evidence>
<dbReference type="Proteomes" id="UP001610444">
    <property type="component" value="Unassembled WGS sequence"/>
</dbReference>
<dbReference type="PROSITE" id="PS00624">
    <property type="entry name" value="GMC_OXRED_2"/>
    <property type="match status" value="1"/>
</dbReference>
<dbReference type="RefSeq" id="XP_070896974.1">
    <property type="nucleotide sequence ID" value="XM_071048286.1"/>
</dbReference>
<evidence type="ECO:0000313" key="5">
    <source>
        <dbReference type="EMBL" id="KAL2846044.1"/>
    </source>
</evidence>
<accession>A0ABR4K2R2</accession>
<dbReference type="Gene3D" id="3.50.50.60">
    <property type="entry name" value="FAD/NAD(P)-binding domain"/>
    <property type="match status" value="1"/>
</dbReference>
<dbReference type="SUPFAM" id="SSF54373">
    <property type="entry name" value="FAD-linked reductases, C-terminal domain"/>
    <property type="match status" value="1"/>
</dbReference>
<keyword evidence="6" id="KW-1185">Reference proteome</keyword>
<dbReference type="SUPFAM" id="SSF51905">
    <property type="entry name" value="FAD/NAD(P)-binding domain"/>
    <property type="match status" value="1"/>
</dbReference>
<dbReference type="PIRSF" id="PIRSF000137">
    <property type="entry name" value="Alcohol_oxidase"/>
    <property type="match status" value="1"/>
</dbReference>
<feature type="domain" description="Glucose-methanol-choline oxidoreductase N-terminal" evidence="4">
    <location>
        <begin position="262"/>
        <end position="276"/>
    </location>
</feature>
<dbReference type="Gene3D" id="3.30.560.10">
    <property type="entry name" value="Glucose Oxidase, domain 3"/>
    <property type="match status" value="1"/>
</dbReference>
<proteinExistence type="inferred from homology"/>
<evidence type="ECO:0000313" key="6">
    <source>
        <dbReference type="Proteomes" id="UP001610444"/>
    </source>
</evidence>
<dbReference type="GeneID" id="98163450"/>
<comment type="caution">
    <text evidence="5">The sequence shown here is derived from an EMBL/GenBank/DDBJ whole genome shotgun (WGS) entry which is preliminary data.</text>
</comment>
<dbReference type="EMBL" id="JBFXLR010000034">
    <property type="protein sequence ID" value="KAL2846044.1"/>
    <property type="molecule type" value="Genomic_DNA"/>
</dbReference>
<keyword evidence="2" id="KW-0274">FAD</keyword>
<dbReference type="InterPro" id="IPR036188">
    <property type="entry name" value="FAD/NAD-bd_sf"/>
</dbReference>
<keyword evidence="2" id="KW-0285">Flavoprotein</keyword>
<protein>
    <submittedName>
        <fullName evidence="5">Alcohol oxidase</fullName>
    </submittedName>
</protein>
<dbReference type="InterPro" id="IPR007867">
    <property type="entry name" value="GMC_OxRtase_C"/>
</dbReference>
<dbReference type="PANTHER" id="PTHR11552:SF123">
    <property type="entry name" value="GMC OXIDOREDUCTASE (AFU_ORTHOLOGUE AFUA_2G01770)-RELATED"/>
    <property type="match status" value="1"/>
</dbReference>
<comment type="similarity">
    <text evidence="1 2">Belongs to the GMC oxidoreductase family.</text>
</comment>
<organism evidence="5 6">
    <name type="scientific">Aspergillus pseudodeflectus</name>
    <dbReference type="NCBI Taxonomy" id="176178"/>
    <lineage>
        <taxon>Eukaryota</taxon>
        <taxon>Fungi</taxon>
        <taxon>Dikarya</taxon>
        <taxon>Ascomycota</taxon>
        <taxon>Pezizomycotina</taxon>
        <taxon>Eurotiomycetes</taxon>
        <taxon>Eurotiomycetidae</taxon>
        <taxon>Eurotiales</taxon>
        <taxon>Aspergillaceae</taxon>
        <taxon>Aspergillus</taxon>
        <taxon>Aspergillus subgen. Nidulantes</taxon>
    </lineage>
</organism>
<dbReference type="Pfam" id="PF00732">
    <property type="entry name" value="GMC_oxred_N"/>
    <property type="match status" value="1"/>
</dbReference>
<evidence type="ECO:0000256" key="1">
    <source>
        <dbReference type="ARBA" id="ARBA00010790"/>
    </source>
</evidence>
<evidence type="ECO:0000259" key="4">
    <source>
        <dbReference type="PROSITE" id="PS00624"/>
    </source>
</evidence>
<evidence type="ECO:0000259" key="3">
    <source>
        <dbReference type="PROSITE" id="PS00623"/>
    </source>
</evidence>
<feature type="domain" description="Glucose-methanol-choline oxidoreductase N-terminal" evidence="3">
    <location>
        <begin position="83"/>
        <end position="106"/>
    </location>
</feature>
<dbReference type="InterPro" id="IPR000172">
    <property type="entry name" value="GMC_OxRdtase_N"/>
</dbReference>
<dbReference type="InterPro" id="IPR012132">
    <property type="entry name" value="GMC_OxRdtase"/>
</dbReference>
<dbReference type="Pfam" id="PF05199">
    <property type="entry name" value="GMC_oxred_C"/>
    <property type="match status" value="1"/>
</dbReference>
<dbReference type="PANTHER" id="PTHR11552">
    <property type="entry name" value="GLUCOSE-METHANOL-CHOLINE GMC OXIDOREDUCTASE"/>
    <property type="match status" value="1"/>
</dbReference>
<name>A0ABR4K2R2_9EURO</name>
<reference evidence="5 6" key="1">
    <citation type="submission" date="2024-07" db="EMBL/GenBank/DDBJ databases">
        <title>Section-level genome sequencing and comparative genomics of Aspergillus sections Usti and Cavernicolus.</title>
        <authorList>
            <consortium name="Lawrence Berkeley National Laboratory"/>
            <person name="Nybo J.L."/>
            <person name="Vesth T.C."/>
            <person name="Theobald S."/>
            <person name="Frisvad J.C."/>
            <person name="Larsen T.O."/>
            <person name="Kjaerboelling I."/>
            <person name="Rothschild-Mancinelli K."/>
            <person name="Lyhne E.K."/>
            <person name="Kogle M.E."/>
            <person name="Barry K."/>
            <person name="Clum A."/>
            <person name="Na H."/>
            <person name="Ledsgaard L."/>
            <person name="Lin J."/>
            <person name="Lipzen A."/>
            <person name="Kuo A."/>
            <person name="Riley R."/>
            <person name="Mondo S."/>
            <person name="LaButti K."/>
            <person name="Haridas S."/>
            <person name="Pangalinan J."/>
            <person name="Salamov A.A."/>
            <person name="Simmons B.A."/>
            <person name="Magnuson J.K."/>
            <person name="Chen J."/>
            <person name="Drula E."/>
            <person name="Henrissat B."/>
            <person name="Wiebenga A."/>
            <person name="Lubbers R.J."/>
            <person name="Gomes A.C."/>
            <person name="Macurrencykelacurrency M.R."/>
            <person name="Stajich J."/>
            <person name="Grigoriev I.V."/>
            <person name="Mortensen U.H."/>
            <person name="De vries R.P."/>
            <person name="Baker S.E."/>
            <person name="Andersen M.R."/>
        </authorList>
    </citation>
    <scope>NUCLEOTIDE SEQUENCE [LARGE SCALE GENOMIC DNA]</scope>
    <source>
        <strain evidence="5 6">CBS 756.74</strain>
    </source>
</reference>
<dbReference type="PROSITE" id="PS00623">
    <property type="entry name" value="GMC_OXRED_1"/>
    <property type="match status" value="1"/>
</dbReference>
<sequence length="543" mass="58736">MSDPYDYIIVGGGLTGYALAGRLSSKNSSLRILIIEAGSNVASHPLTSTPLACFAAHHTELDWDYTAVPQQHLNNRTCYQAAGKALGGGTAINYGTWTRGSAMDYNLWASLVGDENWNYEGLLPYFIRTETHYDPNADPAVHGSSGPIYNTVVSRSSPDRRYPLREPLRAAWERLGVQFNRDANNGRPLGFAEFGEAWRNGQRQLASEAYGLSKCPGITVLTNTLVSKVILEDRNGHQVATGVKTATGEIYNASKEVIISAGAYRTPQLLMLSGIGPAEGLSCHSIPVLVELPDVGRNLHDHFCFPQWWKVCHPDKGLAMGTPLWTSPAYAMGMPLDWNAGIAFDQGDAESLKDRPYLNPAFAHAEVIVIYAPISEGYAEFEAAMDGTHISTLVLLMAPTSRGQITLANNDPASAPVIDPNYLSTEVDRAIVRDGIRTVAKLLLDTPEGQDIVVHEIPRPGNTSTRLDLTDEEIDDNVRCAGLTFMHPGGTAAMGKVVDTQLRVKGVKGLRVADASIFPVPIVAHYQAALYAVAEKAADLILG</sequence>
<gene>
    <name evidence="5" type="ORF">BJX68DRAFT_277214</name>
</gene>